<proteinExistence type="inferred from homology"/>
<dbReference type="SUPFAM" id="SSF51445">
    <property type="entry name" value="(Trans)glycosidases"/>
    <property type="match status" value="1"/>
</dbReference>
<dbReference type="Gene3D" id="3.20.20.80">
    <property type="entry name" value="Glycosidases"/>
    <property type="match status" value="1"/>
</dbReference>
<evidence type="ECO:0000256" key="7">
    <source>
        <dbReference type="ARBA" id="ARBA00022737"/>
    </source>
</evidence>
<dbReference type="Proteomes" id="UP000242949">
    <property type="component" value="Unassembled WGS sequence"/>
</dbReference>
<reference evidence="17" key="1">
    <citation type="submission" date="2016-09" db="EMBL/GenBank/DDBJ databases">
        <authorList>
            <person name="Varghese N."/>
            <person name="Submissions S."/>
        </authorList>
    </citation>
    <scope>NUCLEOTIDE SEQUENCE [LARGE SCALE GENOMIC DNA]</scope>
    <source>
        <strain evidence="17">S5</strain>
    </source>
</reference>
<dbReference type="RefSeq" id="WP_090795930.1">
    <property type="nucleotide sequence ID" value="NZ_FMYI01000006.1"/>
</dbReference>
<dbReference type="Gene3D" id="2.60.120.260">
    <property type="entry name" value="Galactose-binding domain-like"/>
    <property type="match status" value="3"/>
</dbReference>
<dbReference type="GO" id="GO:0030246">
    <property type="term" value="F:carbohydrate binding"/>
    <property type="evidence" value="ECO:0007669"/>
    <property type="project" value="InterPro"/>
</dbReference>
<dbReference type="SUPFAM" id="SSF49344">
    <property type="entry name" value="CBD9-like"/>
    <property type="match status" value="1"/>
</dbReference>
<evidence type="ECO:0000256" key="11">
    <source>
        <dbReference type="ARBA" id="ARBA00023326"/>
    </source>
</evidence>
<dbReference type="SUPFAM" id="SSF49785">
    <property type="entry name" value="Galactose-binding domain-like"/>
    <property type="match status" value="3"/>
</dbReference>
<keyword evidence="11" id="KW-0624">Polysaccharide degradation</keyword>
<keyword evidence="10 16" id="KW-0326">Glycosidase</keyword>
<evidence type="ECO:0000259" key="15">
    <source>
        <dbReference type="PROSITE" id="PS51760"/>
    </source>
</evidence>
<keyword evidence="14" id="KW-1133">Transmembrane helix</keyword>
<dbReference type="PANTHER" id="PTHR31490">
    <property type="entry name" value="GLYCOSYL HYDROLASE"/>
    <property type="match status" value="1"/>
</dbReference>
<dbReference type="SMART" id="SM00633">
    <property type="entry name" value="Glyco_10"/>
    <property type="match status" value="1"/>
</dbReference>
<sequence>MSKKSIESFLVKLMIVLLVLPQGLLLQPAEARAEEQDDNVVYQNDFSSDNGDLIASGGAEHNYVSDKHFEGNDNGYALEITNRSASYDGADLSFDIAGIEIGKEYVITVNGFVDEDVDVPEGYQMVVQNLPYGNPVDLFLGSHMTAGESMTSTGNFNTSELDVADDNSLRIQTYFGGEGDVVEVPFYIGEIKIEEVDGSGEDSDEEDHDYPEDEEEPGEEESGEEEDEVPFEPITIGSFDFEENADGFTGNGDATVSRSTDESHTGDYSLFVTDRSADWHGARVELTDSIYPTATYRVTGFVKSKDFTEDEEFKATVDDGDYTTFAQVNITSDEWTEFTGEYQTKIGAEDLQVYFESSDVTSEYYLDDITFEMIAPAEDLDDSEPAPEFETIDFEDTDLHETFNGFEARGGEEELSIVEGVNHTEDGNYSLLTENRTQEWHGVMIDVFEYIDLGSEYEVSVWVKMDEPASANVQLKAQIGSGDGASYPDIASATVTDGEWVHLEGTYTFNSSGGGNLAVYLETDNPNESFYIDDFSLVKLDTAPTEIQHDLPSLKEIYEDDFLIGNAVNLPDFEGVRSELLDKHFNLVTAENAMKPAYVHDADGNLDFETQNEFVQTAIDAGFKVHGHAITWHSQSNYDILFPEGIEREEAIESLESYIEAAIENYAQFGNDIVSWDILNEAIVVRGEPYDDWTAHLRDTRALEVIGDDYIQIIFEKAKEVRDREGLDFTLYYNDYNDHLQDKAQIMYYMVKDINETYQAENNTDELLIEAVGMQSHYNNNLNPANVRQSMERFISLGVEIGVTELDVMAGDDYVLTEDEANRQGYVYASIFEIYKEHSEHISRVTFWGLDDGSSWRGEQNPLLFDNRLQAKPAFHAVADPTEFLDGYEEVDLPPRRGQAIYADEAPTIDGEIDSVWDEAVVMNSNRAQQAWQTARADTRALWDDDFLYVLLEVSASELDDSNANAWEQDSVEVFLDQANTKQASYASNEGFGQYRVNFNNVFTTGSGGPYDGVETATTVDGTNYVVEMKIPLYAIEPVDGHVLGFDFQVNDMYDEGGSRGVMAWNDTTGQGFSDPSLFGELILVSDREETISETEVILGESVTLVDATKLIINELKGSITVPADIPFGTEVLIEKYSPDNETNVSGEVLTPAGEMITVTFNFPEGEEDYEGEFELELGISDDAINPAIYYLGADGWEHRGGMVEEDVISLKVSGFSTYGVFEAEVEDAIDDISDLIEELEERIRELEESGVDTSELEETVRELIEAVEALEASDEAQQAMIDDLLARVQSLEESVTEQEEEVAEEADETDEETEASEDESEDDEVTTTDEDEYLPDTATFTFNWLMIGLLFILAGGLTLFVIHRRQTIK</sequence>
<feature type="transmembrane region" description="Helical" evidence="14">
    <location>
        <begin position="1343"/>
        <end position="1363"/>
    </location>
</feature>
<feature type="active site" description="Nucleophile" evidence="12">
    <location>
        <position position="805"/>
    </location>
</feature>
<dbReference type="Pfam" id="PF06452">
    <property type="entry name" value="CBM9_1"/>
    <property type="match status" value="1"/>
</dbReference>
<dbReference type="UniPathway" id="UPA00114"/>
<dbReference type="InterPro" id="IPR031158">
    <property type="entry name" value="GH10_AS"/>
</dbReference>
<dbReference type="InterPro" id="IPR017853">
    <property type="entry name" value="GH"/>
</dbReference>
<evidence type="ECO:0000256" key="9">
    <source>
        <dbReference type="ARBA" id="ARBA00023277"/>
    </source>
</evidence>
<dbReference type="InterPro" id="IPR008979">
    <property type="entry name" value="Galactose-bd-like_sf"/>
</dbReference>
<keyword evidence="6" id="KW-0732">Signal</keyword>
<keyword evidence="9" id="KW-0119">Carbohydrate metabolism</keyword>
<feature type="region of interest" description="Disordered" evidence="13">
    <location>
        <begin position="1293"/>
        <end position="1334"/>
    </location>
</feature>
<dbReference type="InterPro" id="IPR001000">
    <property type="entry name" value="GH10_dom"/>
</dbReference>
<protein>
    <recommendedName>
        <fullName evidence="4">endo-1,4-beta-xylanase</fullName>
        <ecNumber evidence="4">3.2.1.8</ecNumber>
    </recommendedName>
</protein>
<evidence type="ECO:0000256" key="8">
    <source>
        <dbReference type="ARBA" id="ARBA00022801"/>
    </source>
</evidence>
<dbReference type="InterPro" id="IPR003305">
    <property type="entry name" value="CenC_carb-bd"/>
</dbReference>
<dbReference type="GO" id="GO:0031176">
    <property type="term" value="F:endo-1,4-beta-xylanase activity"/>
    <property type="evidence" value="ECO:0007669"/>
    <property type="project" value="UniProtKB-EC"/>
</dbReference>
<evidence type="ECO:0000313" key="16">
    <source>
        <dbReference type="EMBL" id="SDC30315.1"/>
    </source>
</evidence>
<evidence type="ECO:0000256" key="3">
    <source>
        <dbReference type="ARBA" id="ARBA00007495"/>
    </source>
</evidence>
<feature type="compositionally biased region" description="Acidic residues" evidence="13">
    <location>
        <begin position="1295"/>
        <end position="1334"/>
    </location>
</feature>
<dbReference type="OrthoDB" id="9809277at2"/>
<feature type="region of interest" description="Disordered" evidence="13">
    <location>
        <begin position="193"/>
        <end position="264"/>
    </location>
</feature>
<keyword evidence="5 16" id="KW-0858">Xylan degradation</keyword>
<keyword evidence="8 16" id="KW-0378">Hydrolase</keyword>
<dbReference type="EC" id="3.2.1.8" evidence="4"/>
<evidence type="ECO:0000256" key="12">
    <source>
        <dbReference type="PROSITE-ProRule" id="PRU10061"/>
    </source>
</evidence>
<evidence type="ECO:0000313" key="17">
    <source>
        <dbReference type="Proteomes" id="UP000242949"/>
    </source>
</evidence>
<dbReference type="Pfam" id="PF00331">
    <property type="entry name" value="Glyco_hydro_10"/>
    <property type="match status" value="1"/>
</dbReference>
<dbReference type="Gene3D" id="2.60.40.1190">
    <property type="match status" value="1"/>
</dbReference>
<evidence type="ECO:0000256" key="10">
    <source>
        <dbReference type="ARBA" id="ARBA00023295"/>
    </source>
</evidence>
<evidence type="ECO:0000256" key="5">
    <source>
        <dbReference type="ARBA" id="ARBA00022651"/>
    </source>
</evidence>
<dbReference type="EMBL" id="FMYI01000006">
    <property type="protein sequence ID" value="SDC30315.1"/>
    <property type="molecule type" value="Genomic_DNA"/>
</dbReference>
<organism evidence="16 17">
    <name type="scientific">Pelagirhabdus alkalitolerans</name>
    <dbReference type="NCBI Taxonomy" id="1612202"/>
    <lineage>
        <taxon>Bacteria</taxon>
        <taxon>Bacillati</taxon>
        <taxon>Bacillota</taxon>
        <taxon>Bacilli</taxon>
        <taxon>Bacillales</taxon>
        <taxon>Bacillaceae</taxon>
        <taxon>Pelagirhabdus</taxon>
    </lineage>
</organism>
<keyword evidence="14" id="KW-0472">Membrane</keyword>
<evidence type="ECO:0000256" key="1">
    <source>
        <dbReference type="ARBA" id="ARBA00000681"/>
    </source>
</evidence>
<evidence type="ECO:0000256" key="6">
    <source>
        <dbReference type="ARBA" id="ARBA00022729"/>
    </source>
</evidence>
<keyword evidence="7" id="KW-0677">Repeat</keyword>
<comment type="pathway">
    <text evidence="2">Glycan degradation; xylan degradation.</text>
</comment>
<dbReference type="PANTHER" id="PTHR31490:SF90">
    <property type="entry name" value="ENDO-1,4-BETA-XYLANASE A"/>
    <property type="match status" value="1"/>
</dbReference>
<gene>
    <name evidence="16" type="ORF">SAMN05421734_10691</name>
</gene>
<dbReference type="STRING" id="1612202.SAMN05421734_10691"/>
<evidence type="ECO:0000256" key="2">
    <source>
        <dbReference type="ARBA" id="ARBA00004851"/>
    </source>
</evidence>
<accession>A0A1G6KIC6</accession>
<feature type="domain" description="GH10" evidence="15">
    <location>
        <begin position="548"/>
        <end position="881"/>
    </location>
</feature>
<feature type="compositionally biased region" description="Acidic residues" evidence="13">
    <location>
        <begin position="196"/>
        <end position="230"/>
    </location>
</feature>
<evidence type="ECO:0000256" key="13">
    <source>
        <dbReference type="SAM" id="MobiDB-lite"/>
    </source>
</evidence>
<dbReference type="GO" id="GO:0045493">
    <property type="term" value="P:xylan catabolic process"/>
    <property type="evidence" value="ECO:0007669"/>
    <property type="project" value="UniProtKB-UniPathway"/>
</dbReference>
<dbReference type="InterPro" id="IPR010502">
    <property type="entry name" value="Carb-bd_dom_fam9"/>
</dbReference>
<dbReference type="PROSITE" id="PS00591">
    <property type="entry name" value="GH10_1"/>
    <property type="match status" value="1"/>
</dbReference>
<comment type="catalytic activity">
    <reaction evidence="1">
        <text>Endohydrolysis of (1-&gt;4)-beta-D-xylosidic linkages in xylans.</text>
        <dbReference type="EC" id="3.2.1.8"/>
    </reaction>
</comment>
<dbReference type="PROSITE" id="PS51760">
    <property type="entry name" value="GH10_2"/>
    <property type="match status" value="1"/>
</dbReference>
<keyword evidence="14" id="KW-0812">Transmembrane</keyword>
<name>A0A1G6KIC6_9BACI</name>
<dbReference type="Pfam" id="PF02018">
    <property type="entry name" value="CBM_4_9"/>
    <property type="match status" value="2"/>
</dbReference>
<evidence type="ECO:0000256" key="14">
    <source>
        <dbReference type="SAM" id="Phobius"/>
    </source>
</evidence>
<comment type="similarity">
    <text evidence="3">Belongs to the glycosyl hydrolase 10 (cellulase F) family.</text>
</comment>
<evidence type="ECO:0000256" key="4">
    <source>
        <dbReference type="ARBA" id="ARBA00012590"/>
    </source>
</evidence>
<dbReference type="InterPro" id="IPR044846">
    <property type="entry name" value="GH10"/>
</dbReference>
<keyword evidence="17" id="KW-1185">Reference proteome</keyword>